<dbReference type="OrthoDB" id="5519740at2759"/>
<name>A0A8H7S080_9FUNG</name>
<dbReference type="PANTHER" id="PTHR33606:SF3">
    <property type="entry name" value="PROTEIN YCII"/>
    <property type="match status" value="1"/>
</dbReference>
<dbReference type="InterPro" id="IPR011008">
    <property type="entry name" value="Dimeric_a/b-barrel"/>
</dbReference>
<evidence type="ECO:0000313" key="3">
    <source>
        <dbReference type="Proteomes" id="UP000646827"/>
    </source>
</evidence>
<dbReference type="SUPFAM" id="SSF54909">
    <property type="entry name" value="Dimeric alpha+beta barrel"/>
    <property type="match status" value="1"/>
</dbReference>
<comment type="caution">
    <text evidence="2">The sequence shown here is derived from an EMBL/GenBank/DDBJ whole genome shotgun (WGS) entry which is preliminary data.</text>
</comment>
<proteinExistence type="predicted"/>
<evidence type="ECO:0000313" key="2">
    <source>
        <dbReference type="EMBL" id="KAG2220150.1"/>
    </source>
</evidence>
<gene>
    <name evidence="2" type="ORF">INT45_013848</name>
</gene>
<evidence type="ECO:0000259" key="1">
    <source>
        <dbReference type="Pfam" id="PF03795"/>
    </source>
</evidence>
<reference evidence="2 3" key="1">
    <citation type="submission" date="2020-12" db="EMBL/GenBank/DDBJ databases">
        <title>Metabolic potential, ecology and presence of endohyphal bacteria is reflected in genomic diversity of Mucoromycotina.</title>
        <authorList>
            <person name="Muszewska A."/>
            <person name="Okrasinska A."/>
            <person name="Steczkiewicz K."/>
            <person name="Drgas O."/>
            <person name="Orlowska M."/>
            <person name="Perlinska-Lenart U."/>
            <person name="Aleksandrzak-Piekarczyk T."/>
            <person name="Szatraj K."/>
            <person name="Zielenkiewicz U."/>
            <person name="Pilsyk S."/>
            <person name="Malc E."/>
            <person name="Mieczkowski P."/>
            <person name="Kruszewska J.S."/>
            <person name="Biernat P."/>
            <person name="Pawlowska J."/>
        </authorList>
    </citation>
    <scope>NUCLEOTIDE SEQUENCE [LARGE SCALE GENOMIC DNA]</scope>
    <source>
        <strain evidence="2 3">CBS 142.35</strain>
    </source>
</reference>
<dbReference type="Pfam" id="PF03795">
    <property type="entry name" value="YCII"/>
    <property type="match status" value="1"/>
</dbReference>
<dbReference type="Proteomes" id="UP000646827">
    <property type="component" value="Unassembled WGS sequence"/>
</dbReference>
<dbReference type="InterPro" id="IPR051807">
    <property type="entry name" value="Sec-metab_biosynth-assoc"/>
</dbReference>
<dbReference type="PANTHER" id="PTHR33606">
    <property type="entry name" value="PROTEIN YCII"/>
    <property type="match status" value="1"/>
</dbReference>
<protein>
    <recommendedName>
        <fullName evidence="1">YCII-related domain-containing protein</fullName>
    </recommendedName>
</protein>
<dbReference type="Gene3D" id="3.30.70.1060">
    <property type="entry name" value="Dimeric alpha+beta barrel"/>
    <property type="match status" value="1"/>
</dbReference>
<accession>A0A8H7S080</accession>
<feature type="domain" description="YCII-related" evidence="1">
    <location>
        <begin position="23"/>
        <end position="113"/>
    </location>
</feature>
<dbReference type="AlphaFoldDB" id="A0A8H7S080"/>
<dbReference type="InterPro" id="IPR005545">
    <property type="entry name" value="YCII"/>
</dbReference>
<keyword evidence="3" id="KW-1185">Reference proteome</keyword>
<dbReference type="EMBL" id="JAEPRB010000150">
    <property type="protein sequence ID" value="KAG2220150.1"/>
    <property type="molecule type" value="Genomic_DNA"/>
</dbReference>
<sequence length="122" mass="13848">MNSLIRPLQKRAFSSSVPASHQFLVLIRDFKDSEALNRRLLVRDLHLKEANKVVESGELLCGGAVLDSHKDGNMIGSCMIWEADSEEEVRQKLQKDPYVEGKVWEDWDILPFKIAVGKLAKN</sequence>
<organism evidence="2 3">
    <name type="scientific">Circinella minor</name>
    <dbReference type="NCBI Taxonomy" id="1195481"/>
    <lineage>
        <taxon>Eukaryota</taxon>
        <taxon>Fungi</taxon>
        <taxon>Fungi incertae sedis</taxon>
        <taxon>Mucoromycota</taxon>
        <taxon>Mucoromycotina</taxon>
        <taxon>Mucoromycetes</taxon>
        <taxon>Mucorales</taxon>
        <taxon>Lichtheimiaceae</taxon>
        <taxon>Circinella</taxon>
    </lineage>
</organism>